<dbReference type="GO" id="GO:0005774">
    <property type="term" value="C:vacuolar membrane"/>
    <property type="evidence" value="ECO:0007669"/>
    <property type="project" value="TreeGrafter"/>
</dbReference>
<feature type="transmembrane region" description="Helical" evidence="6">
    <location>
        <begin position="263"/>
        <end position="282"/>
    </location>
</feature>
<comment type="caution">
    <text evidence="8">The sequence shown here is derived from an EMBL/GenBank/DDBJ whole genome shotgun (WGS) entry which is preliminary data.</text>
</comment>
<evidence type="ECO:0000313" key="8">
    <source>
        <dbReference type="EMBL" id="KAG6471927.1"/>
    </source>
</evidence>
<sequence>MSDTVAARIIRCWCSLFETKRHRNQVVSETVHGEQAAKASICASCVEAESKLCSCKCGEDEAFRLQSEQHGKATSSFAHSVINMIGMLIGLGQLSTPYALENGGWSSVLLLIGLGVMCAYTAHIIGKCLDEDAGSKTYQDIGERAFGSKGRIVASTFIYLEIFFALVSYTISLSDNLPLVLGGVVHARLPWLHLSTEQMLTVMAVLVALPTLWLRDLSSISFLSFGGILMSLLIFATVAWVAVFGGVQGSHEIPALRAERIPGISGLYVFSFAGHIVFPNIYTAMKDPSKFTKVSVTSFAIVSTLYTALAFMGAWLFGPAVSSQITLSLPPRIVATKVALWATVLTPMTKYALEFAPFAIQLEQRLPLSMGWRTRTLIRGGVGSVLLLLVLALALAVPYFEHVLSLTGSLVSVAISVVFPCAFYLRICWARLSRPAVAFNAGLILFGVVLAVAGTVSSFAALLRSIQRAHSH</sequence>
<dbReference type="InterPro" id="IPR013057">
    <property type="entry name" value="AA_transpt_TM"/>
</dbReference>
<feature type="transmembrane region" description="Helical" evidence="6">
    <location>
        <begin position="108"/>
        <end position="129"/>
    </location>
</feature>
<keyword evidence="3" id="KW-0029">Amino-acid transport</keyword>
<feature type="transmembrane region" description="Helical" evidence="6">
    <location>
        <begin position="381"/>
        <end position="400"/>
    </location>
</feature>
<keyword evidence="9" id="KW-1185">Reference proteome</keyword>
<feature type="domain" description="Amino acid transporter transmembrane" evidence="7">
    <location>
        <begin position="74"/>
        <end position="457"/>
    </location>
</feature>
<dbReference type="GO" id="GO:0015179">
    <property type="term" value="F:L-amino acid transmembrane transporter activity"/>
    <property type="evidence" value="ECO:0007669"/>
    <property type="project" value="TreeGrafter"/>
</dbReference>
<keyword evidence="2 6" id="KW-0812">Transmembrane</keyword>
<dbReference type="Proteomes" id="UP000734854">
    <property type="component" value="Unassembled WGS sequence"/>
</dbReference>
<dbReference type="OrthoDB" id="655540at2759"/>
<dbReference type="PANTHER" id="PTHR22950">
    <property type="entry name" value="AMINO ACID TRANSPORTER"/>
    <property type="match status" value="1"/>
</dbReference>
<comment type="subcellular location">
    <subcellularLocation>
        <location evidence="1">Membrane</location>
        <topology evidence="1">Multi-pass membrane protein</topology>
    </subcellularLocation>
</comment>
<dbReference type="PANTHER" id="PTHR22950:SF696">
    <property type="entry name" value="AMINO ACID TRANSPORTER TRANSMEMBRANE DOMAIN-CONTAINING PROTEIN"/>
    <property type="match status" value="1"/>
</dbReference>
<feature type="transmembrane region" description="Helical" evidence="6">
    <location>
        <begin position="191"/>
        <end position="213"/>
    </location>
</feature>
<protein>
    <recommendedName>
        <fullName evidence="7">Amino acid transporter transmembrane domain-containing protein</fullName>
    </recommendedName>
</protein>
<feature type="transmembrane region" description="Helical" evidence="6">
    <location>
        <begin position="150"/>
        <end position="171"/>
    </location>
</feature>
<evidence type="ECO:0000256" key="3">
    <source>
        <dbReference type="ARBA" id="ARBA00022970"/>
    </source>
</evidence>
<organism evidence="8 9">
    <name type="scientific">Zingiber officinale</name>
    <name type="common">Ginger</name>
    <name type="synonym">Amomum zingiber</name>
    <dbReference type="NCBI Taxonomy" id="94328"/>
    <lineage>
        <taxon>Eukaryota</taxon>
        <taxon>Viridiplantae</taxon>
        <taxon>Streptophyta</taxon>
        <taxon>Embryophyta</taxon>
        <taxon>Tracheophyta</taxon>
        <taxon>Spermatophyta</taxon>
        <taxon>Magnoliopsida</taxon>
        <taxon>Liliopsida</taxon>
        <taxon>Zingiberales</taxon>
        <taxon>Zingiberaceae</taxon>
        <taxon>Zingiber</taxon>
    </lineage>
</organism>
<dbReference type="EMBL" id="JACMSC010000020">
    <property type="protein sequence ID" value="KAG6471927.1"/>
    <property type="molecule type" value="Genomic_DNA"/>
</dbReference>
<name>A0A8J5CBM6_ZINOF</name>
<feature type="transmembrane region" description="Helical" evidence="6">
    <location>
        <begin position="406"/>
        <end position="425"/>
    </location>
</feature>
<evidence type="ECO:0000313" key="9">
    <source>
        <dbReference type="Proteomes" id="UP000734854"/>
    </source>
</evidence>
<keyword evidence="4 6" id="KW-1133">Transmembrane helix</keyword>
<evidence type="ECO:0000256" key="6">
    <source>
        <dbReference type="SAM" id="Phobius"/>
    </source>
</evidence>
<keyword evidence="3" id="KW-0813">Transport</keyword>
<dbReference type="Pfam" id="PF01490">
    <property type="entry name" value="Aa_trans"/>
    <property type="match status" value="1"/>
</dbReference>
<evidence type="ECO:0000259" key="7">
    <source>
        <dbReference type="Pfam" id="PF01490"/>
    </source>
</evidence>
<feature type="transmembrane region" description="Helical" evidence="6">
    <location>
        <begin position="437"/>
        <end position="463"/>
    </location>
</feature>
<evidence type="ECO:0000256" key="5">
    <source>
        <dbReference type="ARBA" id="ARBA00023136"/>
    </source>
</evidence>
<evidence type="ECO:0000256" key="4">
    <source>
        <dbReference type="ARBA" id="ARBA00022989"/>
    </source>
</evidence>
<reference evidence="8 9" key="1">
    <citation type="submission" date="2020-08" db="EMBL/GenBank/DDBJ databases">
        <title>Plant Genome Project.</title>
        <authorList>
            <person name="Zhang R.-G."/>
        </authorList>
    </citation>
    <scope>NUCLEOTIDE SEQUENCE [LARGE SCALE GENOMIC DNA]</scope>
    <source>
        <tissue evidence="8">Rhizome</tissue>
    </source>
</reference>
<feature type="transmembrane region" description="Helical" evidence="6">
    <location>
        <begin position="220"/>
        <end position="243"/>
    </location>
</feature>
<accession>A0A8J5CBM6</accession>
<gene>
    <name evidence="8" type="ORF">ZIOFF_069380</name>
</gene>
<evidence type="ECO:0000256" key="1">
    <source>
        <dbReference type="ARBA" id="ARBA00004141"/>
    </source>
</evidence>
<feature type="transmembrane region" description="Helical" evidence="6">
    <location>
        <begin position="294"/>
        <end position="318"/>
    </location>
</feature>
<keyword evidence="5 6" id="KW-0472">Membrane</keyword>
<evidence type="ECO:0000256" key="2">
    <source>
        <dbReference type="ARBA" id="ARBA00022692"/>
    </source>
</evidence>
<feature type="transmembrane region" description="Helical" evidence="6">
    <location>
        <begin position="338"/>
        <end position="360"/>
    </location>
</feature>
<dbReference type="AlphaFoldDB" id="A0A8J5CBM6"/>
<proteinExistence type="predicted"/>
<feature type="transmembrane region" description="Helical" evidence="6">
    <location>
        <begin position="77"/>
        <end position="96"/>
    </location>
</feature>